<accession>A0AAD7JAK3</accession>
<evidence type="ECO:0000256" key="1">
    <source>
        <dbReference type="SAM" id="MobiDB-lite"/>
    </source>
</evidence>
<name>A0AAD7JAK3_9AGAR</name>
<feature type="region of interest" description="Disordered" evidence="1">
    <location>
        <begin position="393"/>
        <end position="414"/>
    </location>
</feature>
<evidence type="ECO:0008006" key="4">
    <source>
        <dbReference type="Google" id="ProtNLM"/>
    </source>
</evidence>
<dbReference type="Proteomes" id="UP001215598">
    <property type="component" value="Unassembled WGS sequence"/>
</dbReference>
<comment type="caution">
    <text evidence="2">The sequence shown here is derived from an EMBL/GenBank/DDBJ whole genome shotgun (WGS) entry which is preliminary data.</text>
</comment>
<evidence type="ECO:0000313" key="2">
    <source>
        <dbReference type="EMBL" id="KAJ7758642.1"/>
    </source>
</evidence>
<dbReference type="EMBL" id="JARKIB010000041">
    <property type="protein sequence ID" value="KAJ7758642.1"/>
    <property type="molecule type" value="Genomic_DNA"/>
</dbReference>
<keyword evidence="3" id="KW-1185">Reference proteome</keyword>
<dbReference type="AlphaFoldDB" id="A0AAD7JAK3"/>
<feature type="compositionally biased region" description="Pro residues" evidence="1">
    <location>
        <begin position="397"/>
        <end position="414"/>
    </location>
</feature>
<evidence type="ECO:0000313" key="3">
    <source>
        <dbReference type="Proteomes" id="UP001215598"/>
    </source>
</evidence>
<sequence>MASLADLPQELVDHIVSELGDDLPSLSTCALISPAFLHWSRQRLFRSVRVTASNLYAFGKLIESSPSLASHIHLLNIPKMDFSAVLPVSLLPRLPNLTRIVTHRDPFDFRHLSPAETTILAGAVARLTSVTVLIDRLWTLPAWAALLNACPALTHLAVHAEANGWGTWTADDVALPMPLPSTDPVLRLHSLRVSGDCKILSPLGAWLLPQHALAALYTLVLDVDYVLEDYSAPDARLPLVRAAASFLRELTLSLDPPMPLLPPSPPSDVPPLCLATSFPHLRALHLTDGPDAEIGPSLVWLAAFLAPPSLAPTAAGLQRGYAEVEVGDGPLERLALDHSMTRRDLLGVPAATWRALEDALLGVGACGDFDCAAGAGAGAGRGACGDAADAQILKPRTPTPTPTPTHTPTYTPTPYPHLRTLTFTGYVRTARCASDGFELFATALGERVPRLAGKGKGGRGVLVVRR</sequence>
<protein>
    <recommendedName>
        <fullName evidence="4">F-box domain-containing protein</fullName>
    </recommendedName>
</protein>
<reference evidence="2" key="1">
    <citation type="submission" date="2023-03" db="EMBL/GenBank/DDBJ databases">
        <title>Massive genome expansion in bonnet fungi (Mycena s.s.) driven by repeated elements and novel gene families across ecological guilds.</title>
        <authorList>
            <consortium name="Lawrence Berkeley National Laboratory"/>
            <person name="Harder C.B."/>
            <person name="Miyauchi S."/>
            <person name="Viragh M."/>
            <person name="Kuo A."/>
            <person name="Thoen E."/>
            <person name="Andreopoulos B."/>
            <person name="Lu D."/>
            <person name="Skrede I."/>
            <person name="Drula E."/>
            <person name="Henrissat B."/>
            <person name="Morin E."/>
            <person name="Kohler A."/>
            <person name="Barry K."/>
            <person name="LaButti K."/>
            <person name="Morin E."/>
            <person name="Salamov A."/>
            <person name="Lipzen A."/>
            <person name="Mereny Z."/>
            <person name="Hegedus B."/>
            <person name="Baldrian P."/>
            <person name="Stursova M."/>
            <person name="Weitz H."/>
            <person name="Taylor A."/>
            <person name="Grigoriev I.V."/>
            <person name="Nagy L.G."/>
            <person name="Martin F."/>
            <person name="Kauserud H."/>
        </authorList>
    </citation>
    <scope>NUCLEOTIDE SEQUENCE</scope>
    <source>
        <strain evidence="2">CBHHK182m</strain>
    </source>
</reference>
<gene>
    <name evidence="2" type="ORF">B0H16DRAFT_1885194</name>
</gene>
<organism evidence="2 3">
    <name type="scientific">Mycena metata</name>
    <dbReference type="NCBI Taxonomy" id="1033252"/>
    <lineage>
        <taxon>Eukaryota</taxon>
        <taxon>Fungi</taxon>
        <taxon>Dikarya</taxon>
        <taxon>Basidiomycota</taxon>
        <taxon>Agaricomycotina</taxon>
        <taxon>Agaricomycetes</taxon>
        <taxon>Agaricomycetidae</taxon>
        <taxon>Agaricales</taxon>
        <taxon>Marasmiineae</taxon>
        <taxon>Mycenaceae</taxon>
        <taxon>Mycena</taxon>
    </lineage>
</organism>
<proteinExistence type="predicted"/>